<dbReference type="STRING" id="1423725.FC19_GL001582"/>
<keyword evidence="2" id="KW-1185">Reference proteome</keyword>
<gene>
    <name evidence="1" type="ORF">FC19_GL001582</name>
</gene>
<reference evidence="1 2" key="1">
    <citation type="journal article" date="2015" name="Genome Announc.">
        <title>Expanding the biotechnology potential of lactobacilli through comparative genomics of 213 strains and associated genera.</title>
        <authorList>
            <person name="Sun Z."/>
            <person name="Harris H.M."/>
            <person name="McCann A."/>
            <person name="Guo C."/>
            <person name="Argimon S."/>
            <person name="Zhang W."/>
            <person name="Yang X."/>
            <person name="Jeffery I.B."/>
            <person name="Cooney J.C."/>
            <person name="Kagawa T.F."/>
            <person name="Liu W."/>
            <person name="Song Y."/>
            <person name="Salvetti E."/>
            <person name="Wrobel A."/>
            <person name="Rasinkangas P."/>
            <person name="Parkhill J."/>
            <person name="Rea M.C."/>
            <person name="O'Sullivan O."/>
            <person name="Ritari J."/>
            <person name="Douillard F.P."/>
            <person name="Paul Ross R."/>
            <person name="Yang R."/>
            <person name="Briner A.E."/>
            <person name="Felis G.E."/>
            <person name="de Vos W.M."/>
            <person name="Barrangou R."/>
            <person name="Klaenhammer T.R."/>
            <person name="Caufield P.W."/>
            <person name="Cui Y."/>
            <person name="Zhang H."/>
            <person name="O'Toole P.W."/>
        </authorList>
    </citation>
    <scope>NUCLEOTIDE SEQUENCE [LARGE SCALE GENOMIC DNA]</scope>
    <source>
        <strain evidence="1 2">DSM 21051</strain>
    </source>
</reference>
<comment type="caution">
    <text evidence="1">The sequence shown here is derived from an EMBL/GenBank/DDBJ whole genome shotgun (WGS) entry which is preliminary data.</text>
</comment>
<dbReference type="AlphaFoldDB" id="A0A0R2D1F3"/>
<dbReference type="SUPFAM" id="SSF56059">
    <property type="entry name" value="Glutathione synthetase ATP-binding domain-like"/>
    <property type="match status" value="1"/>
</dbReference>
<proteinExistence type="predicted"/>
<dbReference type="PANTHER" id="PTHR38761:SF1">
    <property type="entry name" value="GLUTAMATE--CYSTEINE LIGASE"/>
    <property type="match status" value="1"/>
</dbReference>
<dbReference type="PATRIC" id="fig|1423725.3.peg.1625"/>
<dbReference type="GO" id="GO:0046872">
    <property type="term" value="F:metal ion binding"/>
    <property type="evidence" value="ECO:0007669"/>
    <property type="project" value="TreeGrafter"/>
</dbReference>
<accession>A0A0R2D1F3</accession>
<organism evidence="1 2">
    <name type="scientific">Liquorilactobacillus aquaticus DSM 21051</name>
    <dbReference type="NCBI Taxonomy" id="1423725"/>
    <lineage>
        <taxon>Bacteria</taxon>
        <taxon>Bacillati</taxon>
        <taxon>Bacillota</taxon>
        <taxon>Bacilli</taxon>
        <taxon>Lactobacillales</taxon>
        <taxon>Lactobacillaceae</taxon>
        <taxon>Liquorilactobacillus</taxon>
    </lineage>
</organism>
<dbReference type="GO" id="GO:0005829">
    <property type="term" value="C:cytosol"/>
    <property type="evidence" value="ECO:0007669"/>
    <property type="project" value="TreeGrafter"/>
</dbReference>
<dbReference type="InterPro" id="IPR006334">
    <property type="entry name" value="Glut_cys_ligase"/>
</dbReference>
<dbReference type="EMBL" id="AYZD01000001">
    <property type="protein sequence ID" value="KRM97541.1"/>
    <property type="molecule type" value="Genomic_DNA"/>
</dbReference>
<dbReference type="OrthoDB" id="9803907at2"/>
<dbReference type="RefSeq" id="WP_057875039.1">
    <property type="nucleotide sequence ID" value="NZ_AYZD01000001.1"/>
</dbReference>
<keyword evidence="1" id="KW-0436">Ligase</keyword>
<evidence type="ECO:0000313" key="1">
    <source>
        <dbReference type="EMBL" id="KRM97541.1"/>
    </source>
</evidence>
<dbReference type="SUPFAM" id="SSF55931">
    <property type="entry name" value="Glutamine synthetase/guanido kinase"/>
    <property type="match status" value="1"/>
</dbReference>
<protein>
    <submittedName>
        <fullName evidence="1">Bifunctional glutamate--cysteine ligase glutathione synthetase</fullName>
    </submittedName>
</protein>
<evidence type="ECO:0000313" key="2">
    <source>
        <dbReference type="Proteomes" id="UP000051015"/>
    </source>
</evidence>
<dbReference type="InterPro" id="IPR014746">
    <property type="entry name" value="Gln_synth/guanido_kin_cat_dom"/>
</dbReference>
<dbReference type="PANTHER" id="PTHR38761">
    <property type="entry name" value="GLUTAMATE--CYSTEINE LIGASE"/>
    <property type="match status" value="1"/>
</dbReference>
<dbReference type="Gene3D" id="3.30.590.20">
    <property type="match status" value="1"/>
</dbReference>
<sequence>MVELDEIGKQIVKNNFSAAFKAVGWQIDRTWKVSSMLAGSNGIDKKRLENIKSSEYFEFNAINSSVSLSSEKWYSKKSLREKMILNQYLLQENMAPEDALWPLSIVKKESNLNCLGGLKIRIQLPEDLLIGLYKNKFKQLKIDYIVFRNQVYMKLLQQFASHRWLLTYLTGATPFVDGAKTRPTRSQSECHMSETMNLADQVAYGSLKDYLKNVQHEQAGLVDGIKVGSSLKTESEMLEKGIHYLEISHFDLDPFSTLGVSDEIMDLLEALTAFFIASPGIKNENLQDVLKESRQLNQQVARENPFATSVCQLQAQKLINKLKRFVKEVVSLGGLEPSLNKLAILCNSSAETSSTKLLRAQGSDLAENARQLALNNKISNTNILSKTALNTVDLNSRLVLDSAFKLGVPFEIISLSDNLIKVGNTILDAGIQTEASSAIMQKLWADRELTKKLAAAAGFNVPTGWTITNIAETEAVYQEVQGLIIAMKNTHFEGTRVFRIPPTRSMFIHAVKKYLTPKFPCLVEQAIVGSNYTALLVGGRVVSLVERIPQNIVGDGHSSIEQLVKNKKAKRENLQSSFDLGKLQEETLKEQGRTSSDILPRGVQLYLRYDASRGTGADHLEVLDEVDNSYLKKIEELAKILKMSDGGIDVIISNIYQPLVGAGEENQFVFLNAHAFPCLSAHEITLLNRTQHIADSIVRNAVNLSEQTS</sequence>
<dbReference type="Proteomes" id="UP000051015">
    <property type="component" value="Unassembled WGS sequence"/>
</dbReference>
<dbReference type="GO" id="GO:0006750">
    <property type="term" value="P:glutathione biosynthetic process"/>
    <property type="evidence" value="ECO:0007669"/>
    <property type="project" value="InterPro"/>
</dbReference>
<name>A0A0R2D1F3_9LACO</name>
<dbReference type="GO" id="GO:0004357">
    <property type="term" value="F:glutamate-cysteine ligase activity"/>
    <property type="evidence" value="ECO:0007669"/>
    <property type="project" value="InterPro"/>
</dbReference>